<sequence length="567" mass="64320">MPAVNTLAIYPVRDVSVLRRQVRARRLTFFLLVVLGCSLELCYLALYPWLAGRGAKVDPLRHDWEQFWPGLTWAYQRLDWIPYVNLSWFPWHGLLYGHLYPLLVLLGASLFCIWLAVLAGNWAGRRILIRSTLYLGPLFGLILFFSILFAVTMVIAPLSLNELTRTMLVSGLYGRMVEFYYLNPYIAHSALLAHDPVQILLNYLPAQPSFTPGSVGPLWMDLSILIALISRSDPAQMILSWRVLALGVHIFNAILLWNFTSNQKPLQRLGVTLSYAWNPLVLLVGVALVHPEILLVSFLLLALFCLQRGANVLSWVCALLAFLVCPYALIILPLLFVFALRRASLQGCGWFFLCALGMLVVTVLVIFLAYIPYWKGWGVIGILLNLRDIFWQAHAINSLDAAILNMPVHLPANLSWLILPQNWSLGALTIIGCYLFFSLWFANSIETMLQCCGWLLLLWAILQPLYWPCYLFVPIVLALSSASRKTAWGALLLMLGALASYYFWQWPDVWTGQGLAVIGIPCLLWGWCIFFYATWQMALGRSNQPLEDDNNSPTFPIEHPPWASRPY</sequence>
<keyword evidence="3" id="KW-1185">Reference proteome</keyword>
<feature type="transmembrane region" description="Helical" evidence="1">
    <location>
        <begin position="241"/>
        <end position="260"/>
    </location>
</feature>
<keyword evidence="1" id="KW-0472">Membrane</keyword>
<evidence type="ECO:0000256" key="1">
    <source>
        <dbReference type="SAM" id="Phobius"/>
    </source>
</evidence>
<dbReference type="OrthoDB" id="143173at2"/>
<feature type="transmembrane region" description="Helical" evidence="1">
    <location>
        <begin position="423"/>
        <end position="442"/>
    </location>
</feature>
<gene>
    <name evidence="2" type="ORF">KDI_28700</name>
</gene>
<feature type="transmembrane region" description="Helical" evidence="1">
    <location>
        <begin position="510"/>
        <end position="533"/>
    </location>
</feature>
<feature type="transmembrane region" description="Helical" evidence="1">
    <location>
        <begin position="454"/>
        <end position="479"/>
    </location>
</feature>
<feature type="transmembrane region" description="Helical" evidence="1">
    <location>
        <begin position="29"/>
        <end position="50"/>
    </location>
</feature>
<proteinExistence type="predicted"/>
<feature type="transmembrane region" description="Helical" evidence="1">
    <location>
        <begin position="313"/>
        <end position="338"/>
    </location>
</feature>
<dbReference type="RefSeq" id="WP_149402251.1">
    <property type="nucleotide sequence ID" value="NZ_BIXY01000040.1"/>
</dbReference>
<keyword evidence="1" id="KW-1133">Transmembrane helix</keyword>
<evidence type="ECO:0008006" key="4">
    <source>
        <dbReference type="Google" id="ProtNLM"/>
    </source>
</evidence>
<reference evidence="2 3" key="1">
    <citation type="submission" date="2019-01" db="EMBL/GenBank/DDBJ databases">
        <title>Draft genome sequence of Dictyobacter sp. Uno17.</title>
        <authorList>
            <person name="Wang C.M."/>
            <person name="Zheng Y."/>
            <person name="Sakai Y."/>
            <person name="Abe K."/>
            <person name="Yokota A."/>
            <person name="Yabe S."/>
        </authorList>
    </citation>
    <scope>NUCLEOTIDE SEQUENCE [LARGE SCALE GENOMIC DNA]</scope>
    <source>
        <strain evidence="2 3">Uno17</strain>
    </source>
</reference>
<dbReference type="Proteomes" id="UP000322530">
    <property type="component" value="Unassembled WGS sequence"/>
</dbReference>
<feature type="transmembrane region" description="Helical" evidence="1">
    <location>
        <begin position="132"/>
        <end position="158"/>
    </location>
</feature>
<feature type="transmembrane region" description="Helical" evidence="1">
    <location>
        <begin position="99"/>
        <end position="120"/>
    </location>
</feature>
<name>A0A5A5TDP3_9CHLR</name>
<evidence type="ECO:0000313" key="2">
    <source>
        <dbReference type="EMBL" id="GCF09306.1"/>
    </source>
</evidence>
<dbReference type="AlphaFoldDB" id="A0A5A5TDP3"/>
<dbReference type="EMBL" id="BIXY01000040">
    <property type="protein sequence ID" value="GCF09306.1"/>
    <property type="molecule type" value="Genomic_DNA"/>
</dbReference>
<feature type="transmembrane region" description="Helical" evidence="1">
    <location>
        <begin position="486"/>
        <end position="504"/>
    </location>
</feature>
<keyword evidence="1" id="KW-0812">Transmembrane</keyword>
<protein>
    <recommendedName>
        <fullName evidence="4">Alpha-(1-&gt;6)-mannopyranosyltransferase A</fullName>
    </recommendedName>
</protein>
<organism evidence="2 3">
    <name type="scientific">Dictyobacter arantiisoli</name>
    <dbReference type="NCBI Taxonomy" id="2014874"/>
    <lineage>
        <taxon>Bacteria</taxon>
        <taxon>Bacillati</taxon>
        <taxon>Chloroflexota</taxon>
        <taxon>Ktedonobacteria</taxon>
        <taxon>Ktedonobacterales</taxon>
        <taxon>Dictyobacteraceae</taxon>
        <taxon>Dictyobacter</taxon>
    </lineage>
</organism>
<feature type="transmembrane region" description="Helical" evidence="1">
    <location>
        <begin position="280"/>
        <end position="306"/>
    </location>
</feature>
<comment type="caution">
    <text evidence="2">The sequence shown here is derived from an EMBL/GenBank/DDBJ whole genome shotgun (WGS) entry which is preliminary data.</text>
</comment>
<feature type="transmembrane region" description="Helical" evidence="1">
    <location>
        <begin position="350"/>
        <end position="371"/>
    </location>
</feature>
<accession>A0A5A5TDP3</accession>
<evidence type="ECO:0000313" key="3">
    <source>
        <dbReference type="Proteomes" id="UP000322530"/>
    </source>
</evidence>